<evidence type="ECO:0000256" key="2">
    <source>
        <dbReference type="SAM" id="Phobius"/>
    </source>
</evidence>
<dbReference type="AlphaFoldDB" id="A0A3B4A0R3"/>
<dbReference type="InterPro" id="IPR011993">
    <property type="entry name" value="PH-like_dom_sf"/>
</dbReference>
<keyword evidence="2" id="KW-0812">Transmembrane</keyword>
<keyword evidence="4" id="KW-1185">Reference proteome</keyword>
<keyword evidence="2" id="KW-0472">Membrane</keyword>
<organism evidence="3 4">
    <name type="scientific">Periophthalmus magnuspinnatus</name>
    <dbReference type="NCBI Taxonomy" id="409849"/>
    <lineage>
        <taxon>Eukaryota</taxon>
        <taxon>Metazoa</taxon>
        <taxon>Chordata</taxon>
        <taxon>Craniata</taxon>
        <taxon>Vertebrata</taxon>
        <taxon>Euteleostomi</taxon>
        <taxon>Actinopterygii</taxon>
        <taxon>Neopterygii</taxon>
        <taxon>Teleostei</taxon>
        <taxon>Neoteleostei</taxon>
        <taxon>Acanthomorphata</taxon>
        <taxon>Gobiaria</taxon>
        <taxon>Gobiiformes</taxon>
        <taxon>Gobioidei</taxon>
        <taxon>Gobiidae</taxon>
        <taxon>Oxudercinae</taxon>
        <taxon>Periophthalmus</taxon>
    </lineage>
</organism>
<dbReference type="Proteomes" id="UP000261520">
    <property type="component" value="Unplaced"/>
</dbReference>
<dbReference type="STRING" id="409849.ENSPMGP00000010375"/>
<feature type="region of interest" description="Disordered" evidence="1">
    <location>
        <begin position="273"/>
        <end position="296"/>
    </location>
</feature>
<name>A0A3B4A0R3_9GOBI</name>
<evidence type="ECO:0000313" key="4">
    <source>
        <dbReference type="Proteomes" id="UP000261520"/>
    </source>
</evidence>
<accession>A0A3B4A0R3</accession>
<dbReference type="InterPro" id="IPR036860">
    <property type="entry name" value="SH2_dom_sf"/>
</dbReference>
<dbReference type="Gene3D" id="2.30.29.30">
    <property type="entry name" value="Pleckstrin-homology domain (PH domain)/Phosphotyrosine-binding domain (PTB)"/>
    <property type="match status" value="1"/>
</dbReference>
<proteinExistence type="predicted"/>
<feature type="compositionally biased region" description="Basic and acidic residues" evidence="1">
    <location>
        <begin position="273"/>
        <end position="286"/>
    </location>
</feature>
<dbReference type="Ensembl" id="ENSPMGT00000011069.1">
    <property type="protein sequence ID" value="ENSPMGP00000010375.1"/>
    <property type="gene ID" value="ENSPMGG00000008596.1"/>
</dbReference>
<feature type="transmembrane region" description="Helical" evidence="2">
    <location>
        <begin position="228"/>
        <end position="249"/>
    </location>
</feature>
<feature type="transmembrane region" description="Helical" evidence="2">
    <location>
        <begin position="107"/>
        <end position="131"/>
    </location>
</feature>
<dbReference type="GO" id="GO:0050861">
    <property type="term" value="P:positive regulation of B cell receptor signaling pathway"/>
    <property type="evidence" value="ECO:0007669"/>
    <property type="project" value="TreeGrafter"/>
</dbReference>
<evidence type="ECO:0000313" key="3">
    <source>
        <dbReference type="Ensembl" id="ENSPMGP00000010375.1"/>
    </source>
</evidence>
<dbReference type="InterPro" id="IPR039111">
    <property type="entry name" value="STAP1/STAP2"/>
</dbReference>
<keyword evidence="2" id="KW-1133">Transmembrane helix</keyword>
<dbReference type="SUPFAM" id="SSF55550">
    <property type="entry name" value="SH2 domain"/>
    <property type="match status" value="1"/>
</dbReference>
<dbReference type="GO" id="GO:0019901">
    <property type="term" value="F:protein kinase binding"/>
    <property type="evidence" value="ECO:0007669"/>
    <property type="project" value="TreeGrafter"/>
</dbReference>
<feature type="transmembrane region" description="Helical" evidence="2">
    <location>
        <begin position="63"/>
        <end position="87"/>
    </location>
</feature>
<reference evidence="3" key="2">
    <citation type="submission" date="2025-09" db="UniProtKB">
        <authorList>
            <consortium name="Ensembl"/>
        </authorList>
    </citation>
    <scope>IDENTIFICATION</scope>
</reference>
<dbReference type="GO" id="GO:0007169">
    <property type="term" value="P:cell surface receptor protein tyrosine kinase signaling pathway"/>
    <property type="evidence" value="ECO:0007669"/>
    <property type="project" value="TreeGrafter"/>
</dbReference>
<dbReference type="Gene3D" id="3.30.505.10">
    <property type="entry name" value="SH2 domain"/>
    <property type="match status" value="1"/>
</dbReference>
<dbReference type="PANTHER" id="PTHR16186">
    <property type="entry name" value="SIGNAL-TRANSDUCING ADAPTOR PROTEIN-RELATED"/>
    <property type="match status" value="1"/>
</dbReference>
<protein>
    <recommendedName>
        <fullName evidence="5">SH2 domain-containing protein</fullName>
    </recommendedName>
</protein>
<reference evidence="3" key="1">
    <citation type="submission" date="2025-08" db="UniProtKB">
        <authorList>
            <consortium name="Ensembl"/>
        </authorList>
    </citation>
    <scope>IDENTIFICATION</scope>
</reference>
<sequence length="296" mass="34352">HNQTMAVPPRVVHQRRATITALPLYYSGHLFKKQKGEKKFYGELRGSALFFYADIKQDTVKKYIYFLTYFSFVVTVIKVWNNIYYLYFKFKMTLCFPSLNKTLVALYFTGSLISWCVPPSCTGNVFLFFFLQKEIPSSLQLMPGQKLQLEDALYQEKKRTAALGPNPPLPPRPAFLSNSSPCFFSVSRQEAEQMLERNPEYGNIILRPSSKTNSYGLTMRILTNRLDITLTLLLSYFALLCQLTLHNFAMKLKLLLYYIYGQYSVRSHLENFSESNDKNNQTEKNGKQPKLFMNMA</sequence>
<dbReference type="PANTHER" id="PTHR16186:SF10">
    <property type="entry name" value="SIGNAL-TRANSDUCING ADAPTOR PROTEIN 1"/>
    <property type="match status" value="1"/>
</dbReference>
<evidence type="ECO:0008006" key="5">
    <source>
        <dbReference type="Google" id="ProtNLM"/>
    </source>
</evidence>
<evidence type="ECO:0000256" key="1">
    <source>
        <dbReference type="SAM" id="MobiDB-lite"/>
    </source>
</evidence>
<dbReference type="GO" id="GO:0035591">
    <property type="term" value="F:signaling adaptor activity"/>
    <property type="evidence" value="ECO:0007669"/>
    <property type="project" value="InterPro"/>
</dbReference>